<evidence type="ECO:0000313" key="1">
    <source>
        <dbReference type="EMBL" id="PBK95884.1"/>
    </source>
</evidence>
<proteinExistence type="predicted"/>
<dbReference type="AlphaFoldDB" id="A0A2H3DPT0"/>
<dbReference type="Proteomes" id="UP000217790">
    <property type="component" value="Unassembled WGS sequence"/>
</dbReference>
<protein>
    <submittedName>
        <fullName evidence="1">Uncharacterized protein</fullName>
    </submittedName>
</protein>
<dbReference type="InParanoid" id="A0A2H3DPT0"/>
<keyword evidence="2" id="KW-1185">Reference proteome</keyword>
<reference evidence="2" key="1">
    <citation type="journal article" date="2017" name="Nat. Ecol. Evol.">
        <title>Genome expansion and lineage-specific genetic innovations in the forest pathogenic fungi Armillaria.</title>
        <authorList>
            <person name="Sipos G."/>
            <person name="Prasanna A.N."/>
            <person name="Walter M.C."/>
            <person name="O'Connor E."/>
            <person name="Balint B."/>
            <person name="Krizsan K."/>
            <person name="Kiss B."/>
            <person name="Hess J."/>
            <person name="Varga T."/>
            <person name="Slot J."/>
            <person name="Riley R."/>
            <person name="Boka B."/>
            <person name="Rigling D."/>
            <person name="Barry K."/>
            <person name="Lee J."/>
            <person name="Mihaltcheva S."/>
            <person name="LaButti K."/>
            <person name="Lipzen A."/>
            <person name="Waldron R."/>
            <person name="Moloney N.M."/>
            <person name="Sperisen C."/>
            <person name="Kredics L."/>
            <person name="Vagvoelgyi C."/>
            <person name="Patrignani A."/>
            <person name="Fitzpatrick D."/>
            <person name="Nagy I."/>
            <person name="Doyle S."/>
            <person name="Anderson J.B."/>
            <person name="Grigoriev I.V."/>
            <person name="Gueldener U."/>
            <person name="Muensterkoetter M."/>
            <person name="Nagy L.G."/>
        </authorList>
    </citation>
    <scope>NUCLEOTIDE SEQUENCE [LARGE SCALE GENOMIC DNA]</scope>
    <source>
        <strain evidence="2">Ar21-2</strain>
    </source>
</reference>
<sequence length="135" mass="14990">MALFTENDTHRSHRSQFHDVGKGEHYIIPLRRRSIALSLFPHTAGLPFFCHVCFSVDVSVGTSADKDTNAAADALLYQSLDSRGIAPRLDFDDLTWIWTGEPTAHLGLLLFRKRISSSSRKCPACATTILSSEDL</sequence>
<name>A0A2H3DPT0_ARMGA</name>
<gene>
    <name evidence="1" type="ORF">ARMGADRAFT_751996</name>
</gene>
<organism evidence="1 2">
    <name type="scientific">Armillaria gallica</name>
    <name type="common">Bulbous honey fungus</name>
    <name type="synonym">Armillaria bulbosa</name>
    <dbReference type="NCBI Taxonomy" id="47427"/>
    <lineage>
        <taxon>Eukaryota</taxon>
        <taxon>Fungi</taxon>
        <taxon>Dikarya</taxon>
        <taxon>Basidiomycota</taxon>
        <taxon>Agaricomycotina</taxon>
        <taxon>Agaricomycetes</taxon>
        <taxon>Agaricomycetidae</taxon>
        <taxon>Agaricales</taxon>
        <taxon>Marasmiineae</taxon>
        <taxon>Physalacriaceae</taxon>
        <taxon>Armillaria</taxon>
    </lineage>
</organism>
<evidence type="ECO:0000313" key="2">
    <source>
        <dbReference type="Proteomes" id="UP000217790"/>
    </source>
</evidence>
<accession>A0A2H3DPT0</accession>
<dbReference type="EMBL" id="KZ293651">
    <property type="protein sequence ID" value="PBK95884.1"/>
    <property type="molecule type" value="Genomic_DNA"/>
</dbReference>